<sequence>MVCSRSNLTLVTIVAADYELPVSVLLVMSHKRLASRQVYDRLLISICNGEPVAEFVAYDRVWSNLSEDSLVPDRMGAAVAVVSCRSQEKASSTLLKHLNSVFILPPSTQLDKTQRQDNFEIRPSRQHTARQTEDESPNLRPYQAPRMKSTDGTQVPGSGGYAGFEPVPEPRQPSEVPPEADGTNKGPTTQTFGDAPAAHATFTAPAGPLPQTGPVPPVRLRQQHRQGARKMPHRQQHLRLPTQLRCWQA</sequence>
<name>A0A9W6TWA4_9STRA</name>
<dbReference type="OrthoDB" id="127528at2759"/>
<proteinExistence type="predicted"/>
<accession>A0A9W6TWA4</accession>
<feature type="region of interest" description="Disordered" evidence="1">
    <location>
        <begin position="112"/>
        <end position="237"/>
    </location>
</feature>
<gene>
    <name evidence="2" type="ORF">Plil01_000798000</name>
</gene>
<reference evidence="2" key="1">
    <citation type="submission" date="2023-04" db="EMBL/GenBank/DDBJ databases">
        <title>Phytophthora lilii NBRC 32176.</title>
        <authorList>
            <person name="Ichikawa N."/>
            <person name="Sato H."/>
            <person name="Tonouchi N."/>
        </authorList>
    </citation>
    <scope>NUCLEOTIDE SEQUENCE</scope>
    <source>
        <strain evidence="2">NBRC 32176</strain>
    </source>
</reference>
<organism evidence="2 3">
    <name type="scientific">Phytophthora lilii</name>
    <dbReference type="NCBI Taxonomy" id="2077276"/>
    <lineage>
        <taxon>Eukaryota</taxon>
        <taxon>Sar</taxon>
        <taxon>Stramenopiles</taxon>
        <taxon>Oomycota</taxon>
        <taxon>Peronosporomycetes</taxon>
        <taxon>Peronosporales</taxon>
        <taxon>Peronosporaceae</taxon>
        <taxon>Phytophthora</taxon>
    </lineage>
</organism>
<feature type="compositionally biased region" description="Pro residues" evidence="1">
    <location>
        <begin position="207"/>
        <end position="217"/>
    </location>
</feature>
<feature type="compositionally biased region" description="Basic and acidic residues" evidence="1">
    <location>
        <begin position="112"/>
        <end position="123"/>
    </location>
</feature>
<keyword evidence="3" id="KW-1185">Reference proteome</keyword>
<comment type="caution">
    <text evidence="2">The sequence shown here is derived from an EMBL/GenBank/DDBJ whole genome shotgun (WGS) entry which is preliminary data.</text>
</comment>
<feature type="compositionally biased region" description="Basic residues" evidence="1">
    <location>
        <begin position="221"/>
        <end position="237"/>
    </location>
</feature>
<evidence type="ECO:0000256" key="1">
    <source>
        <dbReference type="SAM" id="MobiDB-lite"/>
    </source>
</evidence>
<dbReference type="Proteomes" id="UP001165083">
    <property type="component" value="Unassembled WGS sequence"/>
</dbReference>
<dbReference type="EMBL" id="BSXW01000379">
    <property type="protein sequence ID" value="GMF20535.1"/>
    <property type="molecule type" value="Genomic_DNA"/>
</dbReference>
<dbReference type="AlphaFoldDB" id="A0A9W6TWA4"/>
<feature type="compositionally biased region" description="Low complexity" evidence="1">
    <location>
        <begin position="195"/>
        <end position="206"/>
    </location>
</feature>
<evidence type="ECO:0000313" key="2">
    <source>
        <dbReference type="EMBL" id="GMF20535.1"/>
    </source>
</evidence>
<evidence type="ECO:0000313" key="3">
    <source>
        <dbReference type="Proteomes" id="UP001165083"/>
    </source>
</evidence>
<protein>
    <submittedName>
        <fullName evidence="2">Unnamed protein product</fullName>
    </submittedName>
</protein>